<keyword evidence="4" id="KW-1185">Reference proteome</keyword>
<evidence type="ECO:0000256" key="1">
    <source>
        <dbReference type="SAM" id="MobiDB-lite"/>
    </source>
</evidence>
<dbReference type="RefSeq" id="WP_344725259.1">
    <property type="nucleotide sequence ID" value="NZ_BAAAUS010000030.1"/>
</dbReference>
<evidence type="ECO:0000313" key="4">
    <source>
        <dbReference type="Proteomes" id="UP001597114"/>
    </source>
</evidence>
<organism evidence="3 4">
    <name type="scientific">Pseudonocardia yunnanensis</name>
    <dbReference type="NCBI Taxonomy" id="58107"/>
    <lineage>
        <taxon>Bacteria</taxon>
        <taxon>Bacillati</taxon>
        <taxon>Actinomycetota</taxon>
        <taxon>Actinomycetes</taxon>
        <taxon>Pseudonocardiales</taxon>
        <taxon>Pseudonocardiaceae</taxon>
        <taxon>Pseudonocardia</taxon>
    </lineage>
</organism>
<evidence type="ECO:0000313" key="3">
    <source>
        <dbReference type="EMBL" id="MFD1519622.1"/>
    </source>
</evidence>
<feature type="transmembrane region" description="Helical" evidence="2">
    <location>
        <begin position="35"/>
        <end position="56"/>
    </location>
</feature>
<name>A0ABW4EXF0_9PSEU</name>
<sequence>MTRLDDIPTAFAPPMQARPSAVVARIRAIRPSRRAVLRGLVIGAAAAALVPLDWYLSRRQASADPEAEDDDKSEHLECTPESYDEEANNWPEDGNALCYGGWRRGSYPCSEGYHREGTYEIDGDSYESTRLTTSCHGKNGWRWKGYRCSDAVTDVYYADGDTYRGVTIAACELPPDTEAAAGAADTTAAPTPAATETPAATATPASTVVPAGAPITSGTRGQSGPVGALVRPGMRSV</sequence>
<feature type="compositionally biased region" description="Low complexity" evidence="1">
    <location>
        <begin position="181"/>
        <end position="214"/>
    </location>
</feature>
<protein>
    <submittedName>
        <fullName evidence="3">Uncharacterized protein</fullName>
    </submittedName>
</protein>
<gene>
    <name evidence="3" type="ORF">ACFSJD_19165</name>
</gene>
<comment type="caution">
    <text evidence="3">The sequence shown here is derived from an EMBL/GenBank/DDBJ whole genome shotgun (WGS) entry which is preliminary data.</text>
</comment>
<dbReference type="Proteomes" id="UP001597114">
    <property type="component" value="Unassembled WGS sequence"/>
</dbReference>
<accession>A0ABW4EXF0</accession>
<feature type="region of interest" description="Disordered" evidence="1">
    <location>
        <begin position="181"/>
        <end position="237"/>
    </location>
</feature>
<evidence type="ECO:0000256" key="2">
    <source>
        <dbReference type="SAM" id="Phobius"/>
    </source>
</evidence>
<dbReference type="InterPro" id="IPR006311">
    <property type="entry name" value="TAT_signal"/>
</dbReference>
<proteinExistence type="predicted"/>
<dbReference type="PROSITE" id="PS51318">
    <property type="entry name" value="TAT"/>
    <property type="match status" value="1"/>
</dbReference>
<keyword evidence="2" id="KW-0472">Membrane</keyword>
<reference evidence="4" key="1">
    <citation type="journal article" date="2019" name="Int. J. Syst. Evol. Microbiol.">
        <title>The Global Catalogue of Microorganisms (GCM) 10K type strain sequencing project: providing services to taxonomists for standard genome sequencing and annotation.</title>
        <authorList>
            <consortium name="The Broad Institute Genomics Platform"/>
            <consortium name="The Broad Institute Genome Sequencing Center for Infectious Disease"/>
            <person name="Wu L."/>
            <person name="Ma J."/>
        </authorList>
    </citation>
    <scope>NUCLEOTIDE SEQUENCE [LARGE SCALE GENOMIC DNA]</scope>
    <source>
        <strain evidence="4">CCM 7043</strain>
    </source>
</reference>
<keyword evidence="2" id="KW-0812">Transmembrane</keyword>
<dbReference type="EMBL" id="JBHUCO010000018">
    <property type="protein sequence ID" value="MFD1519622.1"/>
    <property type="molecule type" value="Genomic_DNA"/>
</dbReference>
<keyword evidence="2" id="KW-1133">Transmembrane helix</keyword>